<dbReference type="InterPro" id="IPR029063">
    <property type="entry name" value="SAM-dependent_MTases_sf"/>
</dbReference>
<evidence type="ECO:0000313" key="2">
    <source>
        <dbReference type="EMBL" id="BBA35661.1"/>
    </source>
</evidence>
<dbReference type="GO" id="GO:0008168">
    <property type="term" value="F:methyltransferase activity"/>
    <property type="evidence" value="ECO:0007669"/>
    <property type="project" value="UniProtKB-KW"/>
</dbReference>
<dbReference type="EMBL" id="AP017928">
    <property type="protein sequence ID" value="BBA35661.1"/>
    <property type="molecule type" value="Genomic_DNA"/>
</dbReference>
<feature type="domain" description="Methyltransferase" evidence="1">
    <location>
        <begin position="41"/>
        <end position="136"/>
    </location>
</feature>
<dbReference type="SUPFAM" id="SSF53335">
    <property type="entry name" value="S-adenosyl-L-methionine-dependent methyltransferases"/>
    <property type="match status" value="1"/>
</dbReference>
<dbReference type="AlphaFoldDB" id="A0A250KXG8"/>
<protein>
    <submittedName>
        <fullName evidence="2">Methyltransferase domain family</fullName>
    </submittedName>
</protein>
<keyword evidence="2" id="KW-0489">Methyltransferase</keyword>
<evidence type="ECO:0000259" key="1">
    <source>
        <dbReference type="Pfam" id="PF13649"/>
    </source>
</evidence>
<reference evidence="2 3" key="1">
    <citation type="submission" date="2016-12" db="EMBL/GenBank/DDBJ databases">
        <title>Genome sequencing of Methylocaldum marinum.</title>
        <authorList>
            <person name="Takeuchi M."/>
            <person name="Kamagata Y."/>
            <person name="Hiraoka S."/>
            <person name="Oshima K."/>
            <person name="Hattori M."/>
            <person name="Iwasaki W."/>
        </authorList>
    </citation>
    <scope>NUCLEOTIDE SEQUENCE [LARGE SCALE GENOMIC DNA]</scope>
    <source>
        <strain evidence="2 3">S8</strain>
    </source>
</reference>
<organism evidence="2 3">
    <name type="scientific">Methylocaldum marinum</name>
    <dbReference type="NCBI Taxonomy" id="1432792"/>
    <lineage>
        <taxon>Bacteria</taxon>
        <taxon>Pseudomonadati</taxon>
        <taxon>Pseudomonadota</taxon>
        <taxon>Gammaproteobacteria</taxon>
        <taxon>Methylococcales</taxon>
        <taxon>Methylococcaceae</taxon>
        <taxon>Methylocaldum</taxon>
    </lineage>
</organism>
<keyword evidence="2" id="KW-0808">Transferase</keyword>
<evidence type="ECO:0000313" key="3">
    <source>
        <dbReference type="Proteomes" id="UP000266313"/>
    </source>
</evidence>
<accession>A0A250KXG8</accession>
<proteinExistence type="predicted"/>
<gene>
    <name evidence="2" type="ORF">sS8_3724</name>
</gene>
<dbReference type="CDD" id="cd02440">
    <property type="entry name" value="AdoMet_MTases"/>
    <property type="match status" value="1"/>
</dbReference>
<dbReference type="Proteomes" id="UP000266313">
    <property type="component" value="Chromosome"/>
</dbReference>
<keyword evidence="3" id="KW-1185">Reference proteome</keyword>
<dbReference type="KEGG" id="mmai:sS8_3724"/>
<dbReference type="Gene3D" id="3.40.50.150">
    <property type="entry name" value="Vaccinia Virus protein VP39"/>
    <property type="match status" value="1"/>
</dbReference>
<dbReference type="Pfam" id="PF13649">
    <property type="entry name" value="Methyltransf_25"/>
    <property type="match status" value="1"/>
</dbReference>
<dbReference type="GO" id="GO:0032259">
    <property type="term" value="P:methylation"/>
    <property type="evidence" value="ECO:0007669"/>
    <property type="project" value="UniProtKB-KW"/>
</dbReference>
<name>A0A250KXG8_9GAMM</name>
<dbReference type="InterPro" id="IPR041698">
    <property type="entry name" value="Methyltransf_25"/>
</dbReference>
<sequence length="263" mass="29143">MAMSNLQIDYDSVADLYDLYVTADYDISFFLQETANVNGPVLELTAGTGRLSVPLVRAGTQLTCVDSSRGMLDVLSRKLREHGLNADVRCADVCALELPASFQLALLPFQSFMEIVGEDRQRRALAAVFACLVPGGRFICTMHNPAVRRAQVDGALRIVGRFPVPDGTLVVSGFEQGGFPVVERLQFFEFFGSDGRLRAKRLLPMAFTFVEKADFESMARDTGFDVIELYGNYDRSSFDADRSPVMIWVLRKRDAEPSAVTDT</sequence>